<dbReference type="GO" id="GO:0005783">
    <property type="term" value="C:endoplasmic reticulum"/>
    <property type="evidence" value="ECO:0007669"/>
    <property type="project" value="TreeGrafter"/>
</dbReference>
<dbReference type="PANTHER" id="PTHR44068:SF1">
    <property type="entry name" value="HYPOTHETICAL LOC100005854"/>
    <property type="match status" value="1"/>
</dbReference>
<organism evidence="9 10">
    <name type="scientific">Rhizophagus clarus</name>
    <dbReference type="NCBI Taxonomy" id="94130"/>
    <lineage>
        <taxon>Eukaryota</taxon>
        <taxon>Fungi</taxon>
        <taxon>Fungi incertae sedis</taxon>
        <taxon>Mucoromycota</taxon>
        <taxon>Glomeromycotina</taxon>
        <taxon>Glomeromycetes</taxon>
        <taxon>Glomerales</taxon>
        <taxon>Glomeraceae</taxon>
        <taxon>Rhizophagus</taxon>
    </lineage>
</organism>
<name>A0A2Z6SLJ9_9GLOM</name>
<evidence type="ECO:0000256" key="6">
    <source>
        <dbReference type="RuleBase" id="RU362025"/>
    </source>
</evidence>
<keyword evidence="6" id="KW-0443">Lipid metabolism</keyword>
<keyword evidence="3 5" id="KW-0949">S-adenosyl-L-methionine</keyword>
<dbReference type="PROSITE" id="PS51685">
    <property type="entry name" value="SAM_MT_ERG6_SMT"/>
    <property type="match status" value="1"/>
</dbReference>
<gene>
    <name evidence="9" type="ORF">RclHR1_00750043</name>
</gene>
<proteinExistence type="inferred from homology"/>
<evidence type="ECO:0000256" key="1">
    <source>
        <dbReference type="ARBA" id="ARBA00022603"/>
    </source>
</evidence>
<comment type="function">
    <text evidence="6">Catalyzes the transfer of methyl groups from S-adenosyl-methionine to the C-24 of sterols.</text>
</comment>
<dbReference type="Pfam" id="PF08241">
    <property type="entry name" value="Methyltransf_11"/>
    <property type="match status" value="1"/>
</dbReference>
<dbReference type="Gene3D" id="3.40.50.150">
    <property type="entry name" value="Vaccinia Virus protein VP39"/>
    <property type="match status" value="1"/>
</dbReference>
<dbReference type="GO" id="GO:0032259">
    <property type="term" value="P:methylation"/>
    <property type="evidence" value="ECO:0007669"/>
    <property type="project" value="UniProtKB-KW"/>
</dbReference>
<comment type="similarity">
    <text evidence="4 5 6">Belongs to the class I-like SAM-binding methyltransferase superfamily. Erg6/SMT family.</text>
</comment>
<evidence type="ECO:0000256" key="7">
    <source>
        <dbReference type="SAM" id="Phobius"/>
    </source>
</evidence>
<dbReference type="AlphaFoldDB" id="A0A2Z6SLJ9"/>
<comment type="caution">
    <text evidence="9">The sequence shown here is derived from an EMBL/GenBank/DDBJ whole genome shotgun (WGS) entry which is preliminary data.</text>
</comment>
<keyword evidence="6" id="KW-0753">Steroid metabolism</keyword>
<dbReference type="InterPro" id="IPR013216">
    <property type="entry name" value="Methyltransf_11"/>
</dbReference>
<evidence type="ECO:0000256" key="5">
    <source>
        <dbReference type="PROSITE-ProRule" id="PRU01022"/>
    </source>
</evidence>
<dbReference type="Pfam" id="PF08498">
    <property type="entry name" value="Sterol_MT_C"/>
    <property type="match status" value="1"/>
</dbReference>
<evidence type="ECO:0000256" key="2">
    <source>
        <dbReference type="ARBA" id="ARBA00022679"/>
    </source>
</evidence>
<dbReference type="EC" id="2.1.1.-" evidence="6"/>
<keyword evidence="10" id="KW-1185">Reference proteome</keyword>
<dbReference type="InterPro" id="IPR050447">
    <property type="entry name" value="Erg6_SMT_methyltransf"/>
</dbReference>
<sequence length="419" mass="47130">MSPPQSFEEDLAFSKTLHNHETEHGGLVAKITSKDKEAFENVVNNYMKYWVDGDPMTESEESKEARRSNYTNMTNSYYNIATDFYEYGWGESFHFCRFYPGENFYQAIARHEHYLAMQLNIKSGMKVLDVGCGVGGPAREICQFTGAHITGVNNNDYQISRATRSAAKVGLQDKTRFIKGNFMEMPFEDNSFDAVYAIEATCHAPKLEGVYGEVFRVLKPGGTFAFYEWCVTDKYDPNDPEHRRIIRGIEYADGIPELFKTSVALQSLKNVGFEVISAEDLALNDDTISWYYPLEGDIGNAQCLWDYFTVFRMTHVGKFCTRSLIGGLEFVGIAPTGSSQTQAVLETAGDCLVEGGRLGIFTPISLVVVLAGIAVYSFIGAGVVMNRRFSKHKENVTRQELRKFSRENSNNLTTDDKKS</sequence>
<dbReference type="Proteomes" id="UP000247702">
    <property type="component" value="Unassembled WGS sequence"/>
</dbReference>
<dbReference type="EMBL" id="BEXD01004148">
    <property type="protein sequence ID" value="GBC07509.1"/>
    <property type="molecule type" value="Genomic_DNA"/>
</dbReference>
<dbReference type="InterPro" id="IPR013705">
    <property type="entry name" value="Sterol_MeTrfase_C"/>
</dbReference>
<evidence type="ECO:0000313" key="9">
    <source>
        <dbReference type="EMBL" id="GBC07509.1"/>
    </source>
</evidence>
<feature type="transmembrane region" description="Helical" evidence="7">
    <location>
        <begin position="360"/>
        <end position="384"/>
    </location>
</feature>
<keyword evidence="6" id="KW-0444">Lipid biosynthesis</keyword>
<evidence type="ECO:0000313" key="10">
    <source>
        <dbReference type="Proteomes" id="UP000247702"/>
    </source>
</evidence>
<dbReference type="PANTHER" id="PTHR44068">
    <property type="entry name" value="ZGC:194242"/>
    <property type="match status" value="1"/>
</dbReference>
<keyword evidence="2 5" id="KW-0808">Transferase</keyword>
<dbReference type="STRING" id="94130.A0A2Z6SLJ9"/>
<dbReference type="GO" id="GO:0006696">
    <property type="term" value="P:ergosterol biosynthetic process"/>
    <property type="evidence" value="ECO:0007669"/>
    <property type="project" value="TreeGrafter"/>
</dbReference>
<keyword evidence="1 5" id="KW-0489">Methyltransferase</keyword>
<dbReference type="GO" id="GO:0003838">
    <property type="term" value="F:sterol 24-C-methyltransferase activity"/>
    <property type="evidence" value="ECO:0007669"/>
    <property type="project" value="TreeGrafter"/>
</dbReference>
<keyword evidence="7" id="KW-1133">Transmembrane helix</keyword>
<keyword evidence="6" id="KW-1207">Sterol metabolism</keyword>
<evidence type="ECO:0000256" key="3">
    <source>
        <dbReference type="ARBA" id="ARBA00022691"/>
    </source>
</evidence>
<keyword evidence="6" id="KW-0752">Steroid biosynthesis</keyword>
<dbReference type="SUPFAM" id="SSF53335">
    <property type="entry name" value="S-adenosyl-L-methionine-dependent methyltransferases"/>
    <property type="match status" value="1"/>
</dbReference>
<dbReference type="InterPro" id="IPR030384">
    <property type="entry name" value="MeTrfase_SMT"/>
</dbReference>
<reference evidence="9 10" key="1">
    <citation type="submission" date="2017-11" db="EMBL/GenBank/DDBJ databases">
        <title>The genome of Rhizophagus clarus HR1 reveals common genetic basis of auxotrophy among arbuscular mycorrhizal fungi.</title>
        <authorList>
            <person name="Kobayashi Y."/>
        </authorList>
    </citation>
    <scope>NUCLEOTIDE SEQUENCE [LARGE SCALE GENOMIC DNA]</scope>
    <source>
        <strain evidence="9 10">HR1</strain>
    </source>
</reference>
<protein>
    <recommendedName>
        <fullName evidence="6">Sterol 24-C-methyltransferase</fullName>
        <ecNumber evidence="6">2.1.1.-</ecNumber>
    </recommendedName>
    <alternativeName>
        <fullName evidence="6">Delta(24)-sterol C-methyltransferase</fullName>
    </alternativeName>
</protein>
<keyword evidence="7" id="KW-0472">Membrane</keyword>
<keyword evidence="7" id="KW-0812">Transmembrane</keyword>
<evidence type="ECO:0000256" key="4">
    <source>
        <dbReference type="ARBA" id="ARBA00038188"/>
    </source>
</evidence>
<dbReference type="InterPro" id="IPR029063">
    <property type="entry name" value="SAM-dependent_MTases_sf"/>
</dbReference>
<comment type="pathway">
    <text evidence="6">Steroid metabolism.</text>
</comment>
<evidence type="ECO:0000259" key="8">
    <source>
        <dbReference type="PROSITE" id="PS51685"/>
    </source>
</evidence>
<keyword evidence="6" id="KW-0756">Sterol biosynthesis</keyword>
<feature type="domain" description="SAM-dependent methyltransferase Erg6/SMT-type" evidence="8">
    <location>
        <begin position="77"/>
        <end position="372"/>
    </location>
</feature>
<accession>A0A2Z6SLJ9</accession>
<dbReference type="CDD" id="cd02440">
    <property type="entry name" value="AdoMet_MTases"/>
    <property type="match status" value="1"/>
</dbReference>